<evidence type="ECO:0000313" key="16">
    <source>
        <dbReference type="Proteomes" id="UP000076761"/>
    </source>
</evidence>
<organism evidence="15 16">
    <name type="scientific">Neolentinus lepideus HHB14362 ss-1</name>
    <dbReference type="NCBI Taxonomy" id="1314782"/>
    <lineage>
        <taxon>Eukaryota</taxon>
        <taxon>Fungi</taxon>
        <taxon>Dikarya</taxon>
        <taxon>Basidiomycota</taxon>
        <taxon>Agaricomycotina</taxon>
        <taxon>Agaricomycetes</taxon>
        <taxon>Gloeophyllales</taxon>
        <taxon>Gloeophyllaceae</taxon>
        <taxon>Neolentinus</taxon>
    </lineage>
</organism>
<evidence type="ECO:0000256" key="4">
    <source>
        <dbReference type="ARBA" id="ARBA00022527"/>
    </source>
</evidence>
<dbReference type="AlphaFoldDB" id="A0A165UAN1"/>
<dbReference type="InParanoid" id="A0A165UAN1"/>
<evidence type="ECO:0000256" key="13">
    <source>
        <dbReference type="SAM" id="MobiDB-lite"/>
    </source>
</evidence>
<dbReference type="GO" id="GO:0035556">
    <property type="term" value="P:intracellular signal transduction"/>
    <property type="evidence" value="ECO:0007669"/>
    <property type="project" value="TreeGrafter"/>
</dbReference>
<dbReference type="GO" id="GO:0005940">
    <property type="term" value="C:septin ring"/>
    <property type="evidence" value="ECO:0007669"/>
    <property type="project" value="UniProtKB-ARBA"/>
</dbReference>
<feature type="compositionally biased region" description="Pro residues" evidence="13">
    <location>
        <begin position="515"/>
        <end position="526"/>
    </location>
</feature>
<dbReference type="EC" id="2.7.11.1" evidence="3"/>
<dbReference type="Pfam" id="PF00069">
    <property type="entry name" value="Pkinase"/>
    <property type="match status" value="1"/>
</dbReference>
<evidence type="ECO:0000256" key="9">
    <source>
        <dbReference type="ARBA" id="ARBA00022840"/>
    </source>
</evidence>
<evidence type="ECO:0000313" key="15">
    <source>
        <dbReference type="EMBL" id="KZT27880.1"/>
    </source>
</evidence>
<evidence type="ECO:0000256" key="12">
    <source>
        <dbReference type="PROSITE-ProRule" id="PRU10141"/>
    </source>
</evidence>
<feature type="compositionally biased region" description="Low complexity" evidence="13">
    <location>
        <begin position="435"/>
        <end position="455"/>
    </location>
</feature>
<dbReference type="InterPro" id="IPR008271">
    <property type="entry name" value="Ser/Thr_kinase_AS"/>
</dbReference>
<dbReference type="GO" id="GO:0004674">
    <property type="term" value="F:protein serine/threonine kinase activity"/>
    <property type="evidence" value="ECO:0007669"/>
    <property type="project" value="UniProtKB-KW"/>
</dbReference>
<gene>
    <name evidence="15" type="ORF">NEOLEDRAFT_1043971</name>
</gene>
<keyword evidence="5" id="KW-0597">Phosphoprotein</keyword>
<feature type="domain" description="Protein kinase" evidence="14">
    <location>
        <begin position="17"/>
        <end position="283"/>
    </location>
</feature>
<evidence type="ECO:0000256" key="7">
    <source>
        <dbReference type="ARBA" id="ARBA00022741"/>
    </source>
</evidence>
<dbReference type="FunCoup" id="A0A165UAN1">
    <property type="interactions" value="356"/>
</dbReference>
<dbReference type="PANTHER" id="PTHR24346:SF110">
    <property type="entry name" value="NON-SPECIFIC SERINE_THREONINE PROTEIN KINASE"/>
    <property type="match status" value="1"/>
</dbReference>
<keyword evidence="16" id="KW-1185">Reference proteome</keyword>
<feature type="non-terminal residue" evidence="15">
    <location>
        <position position="793"/>
    </location>
</feature>
<evidence type="ECO:0000259" key="14">
    <source>
        <dbReference type="PROSITE" id="PS50011"/>
    </source>
</evidence>
<protein>
    <recommendedName>
        <fullName evidence="3">non-specific serine/threonine protein kinase</fullName>
        <ecNumber evidence="3">2.7.11.1</ecNumber>
    </recommendedName>
</protein>
<keyword evidence="6" id="KW-0808">Transferase</keyword>
<comment type="similarity">
    <text evidence="2">Belongs to the protein kinase superfamily. CAMK Ser/Thr protein kinase family. NIM1 subfamily.</text>
</comment>
<dbReference type="Proteomes" id="UP000076761">
    <property type="component" value="Unassembled WGS sequence"/>
</dbReference>
<dbReference type="InterPro" id="IPR017441">
    <property type="entry name" value="Protein_kinase_ATP_BS"/>
</dbReference>
<dbReference type="FunFam" id="1.10.510.10:FF:000394">
    <property type="entry name" value="Serine/threonine-protein kinase HSL1"/>
    <property type="match status" value="1"/>
</dbReference>
<dbReference type="Gene3D" id="1.10.510.10">
    <property type="entry name" value="Transferase(Phosphotransferase) domain 1"/>
    <property type="match status" value="1"/>
</dbReference>
<name>A0A165UAN1_9AGAM</name>
<dbReference type="STRING" id="1314782.A0A165UAN1"/>
<dbReference type="PROSITE" id="PS00108">
    <property type="entry name" value="PROTEIN_KINASE_ST"/>
    <property type="match status" value="1"/>
</dbReference>
<dbReference type="PROSITE" id="PS00107">
    <property type="entry name" value="PROTEIN_KINASE_ATP"/>
    <property type="match status" value="1"/>
</dbReference>
<keyword evidence="9 12" id="KW-0067">ATP-binding</keyword>
<sequence>IPRRSRRDDDPKMIGAWKIGRVIGKGSSGRVRIARHSRTGQYAAVKIVSKSSILESRMSLENLENEAERILLAIEREIVIMKLIDHPNILRLYDVWETSNELYLILEYVEGGELFEYLCDKGKLSTLEALDYFQQVIAAVDYCHRFNIAHRDLKPENLLLDKDKKIKVADFGMAAWQKNGASSLLQTACGSPHYAAPEVIMGKSYNGFSSDIWSCGVILYALLAGRLPFDDEDLGTLLAKVKIGKFATPSSFDPLAKDLISRMLEKDVTKRITMAEILEHPFYNLEKPKAPNRHTQSLEHMSLPISPAEDIDPDIFANLRTLWHDVPEEEIVGHLLSDDPTWEKGVYHLLVQYRAKHLEDYDPDEEESTAPKTYSRGKASSSSEKQCTMPRTTSRPANLGQVKSSETVAVVRTSSQSQGPEIVLHSPTPSPSDPNIPANAAASSKPPKKQSYSNKGAEVNPSVAGALSDKTQDFFRQIVDHLNAMELASHERSTVRSSSTDFAASGLAPTIKPVPAHPPTAPPPTPAGSRFVEGLTPQQDSAGTAGTLDGGINASWCSLDNTQGALGSRRSRRRPPPLDLAAARKDEDDENFVLITPEDIEFSEMRAPVLKSLLTPVSTGSRSPLSDRHIQIIEPDRPSKLKTKRSMGPSPVSPAFSDDSWFPPSPSSFSPRRRWFGHLFKFKPANYQLLSMADVYNTREECRRLLIGMGVQITHCRSADGLDVLKCKLEEVRDPAGAMDVAKAVQFRVEVQRPSHAQSVAGFTILLNLIQEKGALSSFRLMYNRLRREWDLD</sequence>
<dbReference type="EMBL" id="KV425560">
    <property type="protein sequence ID" value="KZT27880.1"/>
    <property type="molecule type" value="Genomic_DNA"/>
</dbReference>
<comment type="subcellular location">
    <subcellularLocation>
        <location evidence="1">Bud neck</location>
    </subcellularLocation>
</comment>
<dbReference type="GO" id="GO:0005935">
    <property type="term" value="C:cellular bud neck"/>
    <property type="evidence" value="ECO:0007669"/>
    <property type="project" value="UniProtKB-SubCell"/>
</dbReference>
<dbReference type="OrthoDB" id="193931at2759"/>
<dbReference type="SMART" id="SM00220">
    <property type="entry name" value="S_TKc"/>
    <property type="match status" value="1"/>
</dbReference>
<comment type="catalytic activity">
    <reaction evidence="10">
        <text>L-threonyl-[protein] + ATP = O-phospho-L-threonyl-[protein] + ADP + H(+)</text>
        <dbReference type="Rhea" id="RHEA:46608"/>
        <dbReference type="Rhea" id="RHEA-COMP:11060"/>
        <dbReference type="Rhea" id="RHEA-COMP:11605"/>
        <dbReference type="ChEBI" id="CHEBI:15378"/>
        <dbReference type="ChEBI" id="CHEBI:30013"/>
        <dbReference type="ChEBI" id="CHEBI:30616"/>
        <dbReference type="ChEBI" id="CHEBI:61977"/>
        <dbReference type="ChEBI" id="CHEBI:456216"/>
        <dbReference type="EC" id="2.7.11.1"/>
    </reaction>
</comment>
<keyword evidence="8 15" id="KW-0418">Kinase</keyword>
<evidence type="ECO:0000256" key="11">
    <source>
        <dbReference type="ARBA" id="ARBA00048679"/>
    </source>
</evidence>
<dbReference type="PANTHER" id="PTHR24346">
    <property type="entry name" value="MAP/MICROTUBULE AFFINITY-REGULATING KINASE"/>
    <property type="match status" value="1"/>
</dbReference>
<dbReference type="InterPro" id="IPR000719">
    <property type="entry name" value="Prot_kinase_dom"/>
</dbReference>
<feature type="non-terminal residue" evidence="15">
    <location>
        <position position="1"/>
    </location>
</feature>
<evidence type="ECO:0000256" key="8">
    <source>
        <dbReference type="ARBA" id="ARBA00022777"/>
    </source>
</evidence>
<feature type="region of interest" description="Disordered" evidence="13">
    <location>
        <begin position="563"/>
        <end position="584"/>
    </location>
</feature>
<evidence type="ECO:0000256" key="2">
    <source>
        <dbReference type="ARBA" id="ARBA00010791"/>
    </source>
</evidence>
<evidence type="ECO:0000256" key="6">
    <source>
        <dbReference type="ARBA" id="ARBA00022679"/>
    </source>
</evidence>
<dbReference type="InterPro" id="IPR011009">
    <property type="entry name" value="Kinase-like_dom_sf"/>
</dbReference>
<dbReference type="PROSITE" id="PS50011">
    <property type="entry name" value="PROTEIN_KINASE_DOM"/>
    <property type="match status" value="1"/>
</dbReference>
<feature type="compositionally biased region" description="Polar residues" evidence="13">
    <location>
        <begin position="378"/>
        <end position="419"/>
    </location>
</feature>
<feature type="region of interest" description="Disordered" evidence="13">
    <location>
        <begin position="490"/>
        <end position="547"/>
    </location>
</feature>
<feature type="binding site" evidence="12">
    <location>
        <position position="46"/>
    </location>
    <ligand>
        <name>ATP</name>
        <dbReference type="ChEBI" id="CHEBI:30616"/>
    </ligand>
</feature>
<evidence type="ECO:0000256" key="10">
    <source>
        <dbReference type="ARBA" id="ARBA00047899"/>
    </source>
</evidence>
<evidence type="ECO:0000256" key="1">
    <source>
        <dbReference type="ARBA" id="ARBA00004266"/>
    </source>
</evidence>
<comment type="catalytic activity">
    <reaction evidence="11">
        <text>L-seryl-[protein] + ATP = O-phospho-L-seryl-[protein] + ADP + H(+)</text>
        <dbReference type="Rhea" id="RHEA:17989"/>
        <dbReference type="Rhea" id="RHEA-COMP:9863"/>
        <dbReference type="Rhea" id="RHEA-COMP:11604"/>
        <dbReference type="ChEBI" id="CHEBI:15378"/>
        <dbReference type="ChEBI" id="CHEBI:29999"/>
        <dbReference type="ChEBI" id="CHEBI:30616"/>
        <dbReference type="ChEBI" id="CHEBI:83421"/>
        <dbReference type="ChEBI" id="CHEBI:456216"/>
        <dbReference type="EC" id="2.7.11.1"/>
    </reaction>
</comment>
<feature type="region of interest" description="Disordered" evidence="13">
    <location>
        <begin position="637"/>
        <end position="658"/>
    </location>
</feature>
<evidence type="ECO:0000256" key="5">
    <source>
        <dbReference type="ARBA" id="ARBA00022553"/>
    </source>
</evidence>
<dbReference type="SUPFAM" id="SSF56112">
    <property type="entry name" value="Protein kinase-like (PK-like)"/>
    <property type="match status" value="1"/>
</dbReference>
<feature type="region of interest" description="Disordered" evidence="13">
    <location>
        <begin position="361"/>
        <end position="464"/>
    </location>
</feature>
<evidence type="ECO:0000256" key="3">
    <source>
        <dbReference type="ARBA" id="ARBA00012513"/>
    </source>
</evidence>
<proteinExistence type="inferred from homology"/>
<reference evidence="15 16" key="1">
    <citation type="journal article" date="2016" name="Mol. Biol. Evol.">
        <title>Comparative Genomics of Early-Diverging Mushroom-Forming Fungi Provides Insights into the Origins of Lignocellulose Decay Capabilities.</title>
        <authorList>
            <person name="Nagy L.G."/>
            <person name="Riley R."/>
            <person name="Tritt A."/>
            <person name="Adam C."/>
            <person name="Daum C."/>
            <person name="Floudas D."/>
            <person name="Sun H."/>
            <person name="Yadav J.S."/>
            <person name="Pangilinan J."/>
            <person name="Larsson K.H."/>
            <person name="Matsuura K."/>
            <person name="Barry K."/>
            <person name="Labutti K."/>
            <person name="Kuo R."/>
            <person name="Ohm R.A."/>
            <person name="Bhattacharya S.S."/>
            <person name="Shirouzu T."/>
            <person name="Yoshinaga Y."/>
            <person name="Martin F.M."/>
            <person name="Grigoriev I.V."/>
            <person name="Hibbett D.S."/>
        </authorList>
    </citation>
    <scope>NUCLEOTIDE SEQUENCE [LARGE SCALE GENOMIC DNA]</scope>
    <source>
        <strain evidence="15 16">HHB14362 ss-1</strain>
    </source>
</reference>
<accession>A0A165UAN1</accession>
<keyword evidence="4" id="KW-0723">Serine/threonine-protein kinase</keyword>
<dbReference type="CDD" id="cd14081">
    <property type="entry name" value="STKc_BRSK1_2"/>
    <property type="match status" value="1"/>
</dbReference>
<keyword evidence="7 12" id="KW-0547">Nucleotide-binding</keyword>
<dbReference type="GO" id="GO:0005524">
    <property type="term" value="F:ATP binding"/>
    <property type="evidence" value="ECO:0007669"/>
    <property type="project" value="UniProtKB-UniRule"/>
</dbReference>